<dbReference type="GO" id="GO:0008406">
    <property type="term" value="P:gonad development"/>
    <property type="evidence" value="ECO:0007669"/>
    <property type="project" value="UniProtKB-ARBA"/>
</dbReference>
<comment type="caution">
    <text evidence="8">The sequence shown here is derived from an EMBL/GenBank/DDBJ whole genome shotgun (WGS) entry which is preliminary data.</text>
</comment>
<evidence type="ECO:0000259" key="7">
    <source>
        <dbReference type="PROSITE" id="PS50097"/>
    </source>
</evidence>
<dbReference type="GO" id="GO:0007464">
    <property type="term" value="P:R3/R4 cell fate commitment"/>
    <property type="evidence" value="ECO:0007669"/>
    <property type="project" value="UniProtKB-ARBA"/>
</dbReference>
<dbReference type="PROSITE" id="PS00028">
    <property type="entry name" value="ZINC_FINGER_C2H2_1"/>
    <property type="match status" value="1"/>
</dbReference>
<keyword evidence="4" id="KW-0539">Nucleus</keyword>
<comment type="function">
    <text evidence="5">Putative transcription factor required for axon growth and guidance in the central and peripheral nervous systems. Repels CNS axons away from the midline by promoting the expression of the midline repellent sli and its receptor robo.</text>
</comment>
<proteinExistence type="predicted"/>
<keyword evidence="9" id="KW-1185">Reference proteome</keyword>
<feature type="compositionally biased region" description="Basic and acidic residues" evidence="6">
    <location>
        <begin position="185"/>
        <end position="198"/>
    </location>
</feature>
<keyword evidence="3" id="KW-0524">Neurogenesis</keyword>
<dbReference type="PANTHER" id="PTHR23110:SF111">
    <property type="entry name" value="LONGITUDINALS LACKING PROTEIN, ISOFORMS F_I_K_T"/>
    <property type="match status" value="1"/>
</dbReference>
<dbReference type="PROSITE" id="PS50097">
    <property type="entry name" value="BTB"/>
    <property type="match status" value="1"/>
</dbReference>
<dbReference type="GO" id="GO:0035167">
    <property type="term" value="P:larval lymph gland hemopoiesis"/>
    <property type="evidence" value="ECO:0007669"/>
    <property type="project" value="UniProtKB-ARBA"/>
</dbReference>
<evidence type="ECO:0000256" key="6">
    <source>
        <dbReference type="SAM" id="MobiDB-lite"/>
    </source>
</evidence>
<dbReference type="CDD" id="cd18315">
    <property type="entry name" value="BTB_POZ_BAB-like"/>
    <property type="match status" value="1"/>
</dbReference>
<feature type="region of interest" description="Disordered" evidence="6">
    <location>
        <begin position="232"/>
        <end position="271"/>
    </location>
</feature>
<evidence type="ECO:0000313" key="9">
    <source>
        <dbReference type="Proteomes" id="UP000440578"/>
    </source>
</evidence>
<dbReference type="Pfam" id="PF00651">
    <property type="entry name" value="BTB"/>
    <property type="match status" value="1"/>
</dbReference>
<reference evidence="8 9" key="1">
    <citation type="submission" date="2019-07" db="EMBL/GenBank/DDBJ databases">
        <title>Draft genome assembly of a fouling barnacle, Amphibalanus amphitrite (Darwin, 1854): The first reference genome for Thecostraca.</title>
        <authorList>
            <person name="Kim W."/>
        </authorList>
    </citation>
    <scope>NUCLEOTIDE SEQUENCE [LARGE SCALE GENOMIC DNA]</scope>
    <source>
        <strain evidence="8">SNU_AA5</strain>
        <tissue evidence="8">Soma without cirri and trophi</tissue>
    </source>
</reference>
<dbReference type="Proteomes" id="UP000440578">
    <property type="component" value="Unassembled WGS sequence"/>
</dbReference>
<name>A0A6A4XDN7_AMPAM</name>
<dbReference type="GO" id="GO:0048813">
    <property type="term" value="P:dendrite morphogenesis"/>
    <property type="evidence" value="ECO:0007669"/>
    <property type="project" value="UniProtKB-ARBA"/>
</dbReference>
<dbReference type="PANTHER" id="PTHR23110">
    <property type="entry name" value="BTB DOMAIN TRANSCRIPTION FACTOR"/>
    <property type="match status" value="1"/>
</dbReference>
<evidence type="ECO:0000256" key="5">
    <source>
        <dbReference type="ARBA" id="ARBA00037382"/>
    </source>
</evidence>
<dbReference type="InterPro" id="IPR051095">
    <property type="entry name" value="Dros_DevTransReg"/>
</dbReference>
<accession>A0A6A4XDN7</accession>
<dbReference type="SUPFAM" id="SSF54695">
    <property type="entry name" value="POZ domain"/>
    <property type="match status" value="1"/>
</dbReference>
<dbReference type="GO" id="GO:0005634">
    <property type="term" value="C:nucleus"/>
    <property type="evidence" value="ECO:0007669"/>
    <property type="project" value="UniProtKB-ARBA"/>
</dbReference>
<evidence type="ECO:0000313" key="8">
    <source>
        <dbReference type="EMBL" id="KAF0313238.1"/>
    </source>
</evidence>
<keyword evidence="2" id="KW-0221">Differentiation</keyword>
<dbReference type="Gene3D" id="3.30.160.60">
    <property type="entry name" value="Classic Zinc Finger"/>
    <property type="match status" value="1"/>
</dbReference>
<dbReference type="Gene3D" id="3.30.710.10">
    <property type="entry name" value="Potassium Channel Kv1.1, Chain A"/>
    <property type="match status" value="1"/>
</dbReference>
<feature type="region of interest" description="Disordered" evidence="6">
    <location>
        <begin position="288"/>
        <end position="307"/>
    </location>
</feature>
<dbReference type="GO" id="GO:0045467">
    <property type="term" value="P:R7 cell development"/>
    <property type="evidence" value="ECO:0007669"/>
    <property type="project" value="UniProtKB-ARBA"/>
</dbReference>
<feature type="region of interest" description="Disordered" evidence="6">
    <location>
        <begin position="120"/>
        <end position="215"/>
    </location>
</feature>
<dbReference type="GO" id="GO:0045476">
    <property type="term" value="P:nurse cell apoptotic process"/>
    <property type="evidence" value="ECO:0007669"/>
    <property type="project" value="UniProtKB-ARBA"/>
</dbReference>
<dbReference type="InterPro" id="IPR011333">
    <property type="entry name" value="SKP1/BTB/POZ_sf"/>
</dbReference>
<dbReference type="GO" id="GO:0007526">
    <property type="term" value="P:larval somatic muscle development"/>
    <property type="evidence" value="ECO:0007669"/>
    <property type="project" value="UniProtKB-ARBA"/>
</dbReference>
<dbReference type="GO" id="GO:0006357">
    <property type="term" value="P:regulation of transcription by RNA polymerase II"/>
    <property type="evidence" value="ECO:0007669"/>
    <property type="project" value="TreeGrafter"/>
</dbReference>
<sequence length="379" mass="40610">MENQQYCLKWNNFSQHLKYAFNTIWSNDDSFTDVTLAIQGGFKMRGHKMVLSACSYYFKKLLVADTSESPVLILHDVSRAELEALVHFMYHGEVNVTQEVIPGLLKAAEMLQIRGLCAAPPPSANKQSSASTASTPTSTASRPLKRIAPAPPNSEPPTASPAAKKARKKAPPSAPPPLAPAPADGRGRSSVESEESRDTNGVGGGSDTEGDGQLRIDEESNGLEPETLLDEQDAEGDGWSQGSGATEDQLLYPLPRPEPDADAAPSPEGFTFSSQLRNLAVKVKLDGAGRGDVDDGGGGGGGGGAGEVESMLEEQRLLAFHEPRPCPHCRRIYRDAATLRTHVAIMHSEVVDPLSCACGATFRTKHEMYVHKKNGHQNS</sequence>
<gene>
    <name evidence="8" type="primary">lolal_6</name>
    <name evidence="8" type="ORF">FJT64_016229</name>
</gene>
<evidence type="ECO:0000256" key="1">
    <source>
        <dbReference type="ARBA" id="ARBA00022473"/>
    </source>
</evidence>
<feature type="domain" description="BTB" evidence="7">
    <location>
        <begin position="32"/>
        <end position="98"/>
    </location>
</feature>
<protein>
    <submittedName>
        <fullName evidence="8">Longitudinals lacking protein-like</fullName>
    </submittedName>
</protein>
<evidence type="ECO:0000256" key="2">
    <source>
        <dbReference type="ARBA" id="ARBA00022782"/>
    </source>
</evidence>
<organism evidence="8 9">
    <name type="scientific">Amphibalanus amphitrite</name>
    <name type="common">Striped barnacle</name>
    <name type="synonym">Balanus amphitrite</name>
    <dbReference type="NCBI Taxonomy" id="1232801"/>
    <lineage>
        <taxon>Eukaryota</taxon>
        <taxon>Metazoa</taxon>
        <taxon>Ecdysozoa</taxon>
        <taxon>Arthropoda</taxon>
        <taxon>Crustacea</taxon>
        <taxon>Multicrustacea</taxon>
        <taxon>Cirripedia</taxon>
        <taxon>Thoracica</taxon>
        <taxon>Thoracicalcarea</taxon>
        <taxon>Balanomorpha</taxon>
        <taxon>Balanoidea</taxon>
        <taxon>Balanidae</taxon>
        <taxon>Amphibalaninae</taxon>
        <taxon>Amphibalanus</taxon>
    </lineage>
</organism>
<dbReference type="InterPro" id="IPR013087">
    <property type="entry name" value="Znf_C2H2_type"/>
</dbReference>
<evidence type="ECO:0000256" key="3">
    <source>
        <dbReference type="ARBA" id="ARBA00022902"/>
    </source>
</evidence>
<dbReference type="InterPro" id="IPR000210">
    <property type="entry name" value="BTB/POZ_dom"/>
</dbReference>
<dbReference type="AlphaFoldDB" id="A0A6A4XDN7"/>
<dbReference type="SMART" id="SM00225">
    <property type="entry name" value="BTB"/>
    <property type="match status" value="1"/>
</dbReference>
<feature type="compositionally biased region" description="Pro residues" evidence="6">
    <location>
        <begin position="149"/>
        <end position="159"/>
    </location>
</feature>
<keyword evidence="1" id="KW-0217">Developmental protein</keyword>
<feature type="compositionally biased region" description="Low complexity" evidence="6">
    <location>
        <begin position="128"/>
        <end position="141"/>
    </location>
</feature>
<evidence type="ECO:0000256" key="4">
    <source>
        <dbReference type="ARBA" id="ARBA00023242"/>
    </source>
</evidence>
<dbReference type="EMBL" id="VIIS01000104">
    <property type="protein sequence ID" value="KAF0313238.1"/>
    <property type="molecule type" value="Genomic_DNA"/>
</dbReference>
<dbReference type="GO" id="GO:0016199">
    <property type="term" value="P:axon midline choice point recognition"/>
    <property type="evidence" value="ECO:0007669"/>
    <property type="project" value="UniProtKB-ARBA"/>
</dbReference>
<feature type="compositionally biased region" description="Gly residues" evidence="6">
    <location>
        <begin position="296"/>
        <end position="306"/>
    </location>
</feature>